<reference evidence="6" key="2">
    <citation type="submission" date="2016-04" db="EMBL/GenBank/DDBJ databases">
        <authorList>
            <person name="Guldener U."/>
            <person name="Guldener U."/>
        </authorList>
    </citation>
    <scope>NUCLEOTIDE SEQUENCE [LARGE SCALE GENOMIC DNA]</scope>
    <source>
        <strain evidence="6">UB2112</strain>
    </source>
</reference>
<keyword evidence="2" id="KW-0560">Oxidoreductase</keyword>
<evidence type="ECO:0000256" key="1">
    <source>
        <dbReference type="ARBA" id="ARBA00006484"/>
    </source>
</evidence>
<name>A0A1K0G5S5_9BASI</name>
<comment type="similarity">
    <text evidence="1">Belongs to the short-chain dehydrogenases/reductases (SDR) family.</text>
</comment>
<evidence type="ECO:0000256" key="3">
    <source>
        <dbReference type="SAM" id="MobiDB-lite"/>
    </source>
</evidence>
<dbReference type="Gene3D" id="3.40.50.720">
    <property type="entry name" value="NAD(P)-binding Rossmann-like Domain"/>
    <property type="match status" value="1"/>
</dbReference>
<dbReference type="GO" id="GO:0016491">
    <property type="term" value="F:oxidoreductase activity"/>
    <property type="evidence" value="ECO:0007669"/>
    <property type="project" value="UniProtKB-KW"/>
</dbReference>
<evidence type="ECO:0000313" key="7">
    <source>
        <dbReference type="Proteomes" id="UP000658997"/>
    </source>
</evidence>
<dbReference type="EMBL" id="LT558124">
    <property type="protein sequence ID" value="SAM82826.1"/>
    <property type="molecule type" value="Genomic_DNA"/>
</dbReference>
<dbReference type="PANTHER" id="PTHR24320">
    <property type="entry name" value="RETINOL DEHYDROGENASE"/>
    <property type="match status" value="1"/>
</dbReference>
<dbReference type="EMBL" id="ULHB01000132">
    <property type="protein sequence ID" value="SYW82834.1"/>
    <property type="molecule type" value="Genomic_DNA"/>
</dbReference>
<keyword evidence="7" id="KW-1185">Reference proteome</keyword>
<evidence type="ECO:0008006" key="8">
    <source>
        <dbReference type="Google" id="ProtNLM"/>
    </source>
</evidence>
<dbReference type="AlphaFoldDB" id="A0A1K0G5S5"/>
<accession>A0A1K0G5S5</accession>
<sequence length="544" mass="59622">MPVHFFASAVSSAVPTEYWASLAASFIAISFLKTWSKGAKVLDPPPPALPSSSFSPIPPPPQDLFIDLHGRIILVASGAFTPLGLVTISALAHRGAQIIALTPDISSPDVIQLIHLIRDSTQSELVYAEQCDIGSLESISAFAALWNSGDKKQPEGVRRLDGLLFLPPTRDELDRVQLPTNSGQKESRRDAIYQLHVLSRFHLINSLLSSLLVLPREREIRIVSVMSPFYAAGLTHFDVLPPSTSSKKASTTGQKLEKMAESSYSALIGAASLRWYALTLELQRRLDLLAEADPRPRTKLPGIDVQHVKTAAAATGNSKGGETVQEKAAQKMKQHSNINIINVCPGFERTTDVIDTFLPHPSRLSPPSSSSPTASQPLPEKGNPSTTASILESELASRPIPARTADPISMFIFYIKTLLRWCLVLLVWPVLWLLSKSPATAADSVVWATTRKVEPLTARYNRILASLSSSGEEEGKEPEVRRWQDGIIPGEMYREGRIIRPQLPPRFGTSRQGGEAWGKLWKAEEVEVERRVKALGGSIKRPKI</sequence>
<feature type="region of interest" description="Disordered" evidence="3">
    <location>
        <begin position="358"/>
        <end position="388"/>
    </location>
</feature>
<evidence type="ECO:0000256" key="2">
    <source>
        <dbReference type="ARBA" id="ARBA00023002"/>
    </source>
</evidence>
<dbReference type="Proteomes" id="UP000179920">
    <property type="component" value="Chromosome VIII"/>
</dbReference>
<dbReference type="InterPro" id="IPR036291">
    <property type="entry name" value="NAD(P)-bd_dom_sf"/>
</dbReference>
<evidence type="ECO:0000313" key="6">
    <source>
        <dbReference type="Proteomes" id="UP000179920"/>
    </source>
</evidence>
<protein>
    <recommendedName>
        <fullName evidence="8">Ketoreductase (KR) domain-containing protein</fullName>
    </recommendedName>
</protein>
<dbReference type="SUPFAM" id="SSF51735">
    <property type="entry name" value="NAD(P)-binding Rossmann-fold domains"/>
    <property type="match status" value="1"/>
</dbReference>
<reference evidence="4" key="1">
    <citation type="submission" date="2016-04" db="EMBL/GenBank/DDBJ databases">
        <authorList>
            <person name="Evans L.H."/>
            <person name="Alamgir A."/>
            <person name="Owens N."/>
            <person name="Weber N.D."/>
            <person name="Virtaneva K."/>
            <person name="Barbian K."/>
            <person name="Babar A."/>
            <person name="Rosenke K."/>
        </authorList>
    </citation>
    <scope>NUCLEOTIDE SEQUENCE</scope>
    <source>
        <strain evidence="4">UB2112</strain>
    </source>
</reference>
<dbReference type="OrthoDB" id="191979at2759"/>
<evidence type="ECO:0000313" key="5">
    <source>
        <dbReference type="EMBL" id="SYW82834.1"/>
    </source>
</evidence>
<dbReference type="Proteomes" id="UP000658997">
    <property type="component" value="Unassembled WGS sequence"/>
</dbReference>
<evidence type="ECO:0000313" key="4">
    <source>
        <dbReference type="EMBL" id="SAM82826.1"/>
    </source>
</evidence>
<proteinExistence type="inferred from homology"/>
<organism evidence="4 6">
    <name type="scientific">Ustilago bromivora</name>
    <dbReference type="NCBI Taxonomy" id="307758"/>
    <lineage>
        <taxon>Eukaryota</taxon>
        <taxon>Fungi</taxon>
        <taxon>Dikarya</taxon>
        <taxon>Basidiomycota</taxon>
        <taxon>Ustilaginomycotina</taxon>
        <taxon>Ustilaginomycetes</taxon>
        <taxon>Ustilaginales</taxon>
        <taxon>Ustilaginaceae</taxon>
        <taxon>Ustilago</taxon>
    </lineage>
</organism>
<dbReference type="PANTHER" id="PTHR24320:SF152">
    <property type="entry name" value="SHORT-CHAIN DEHYDROGENASE_REDUCTASE FAMILY PROTEIN"/>
    <property type="match status" value="1"/>
</dbReference>
<feature type="compositionally biased region" description="Low complexity" evidence="3">
    <location>
        <begin position="358"/>
        <end position="379"/>
    </location>
</feature>
<reference evidence="5" key="3">
    <citation type="submission" date="2018-08" db="EMBL/GenBank/DDBJ databases">
        <authorList>
            <person name="Guldener U."/>
        </authorList>
    </citation>
    <scope>NUCLEOTIDE SEQUENCE</scope>
    <source>
        <strain evidence="5">UB2</strain>
    </source>
</reference>
<gene>
    <name evidence="5" type="ORF">UBRO2_04956</name>
    <name evidence="4" type="ORF">UBRO_04894</name>
</gene>